<evidence type="ECO:0000256" key="2">
    <source>
        <dbReference type="ARBA" id="ARBA00023163"/>
    </source>
</evidence>
<dbReference type="Gene3D" id="1.10.10.60">
    <property type="entry name" value="Homeodomain-like"/>
    <property type="match status" value="1"/>
</dbReference>
<dbReference type="InterPro" id="IPR029062">
    <property type="entry name" value="Class_I_gatase-like"/>
</dbReference>
<dbReference type="SMART" id="SM00342">
    <property type="entry name" value="HTH_ARAC"/>
    <property type="match status" value="1"/>
</dbReference>
<dbReference type="Pfam" id="PF12833">
    <property type="entry name" value="HTH_18"/>
    <property type="match status" value="1"/>
</dbReference>
<keyword evidence="1" id="KW-0805">Transcription regulation</keyword>
<reference evidence="5 6" key="1">
    <citation type="submission" date="2022-03" db="EMBL/GenBank/DDBJ databases">
        <title>Pseudonocardia alaer sp. nov., a novel actinomycete isolated from reed forest soil.</title>
        <authorList>
            <person name="Wang L."/>
        </authorList>
    </citation>
    <scope>NUCLEOTIDE SEQUENCE [LARGE SCALE GENOMIC DNA]</scope>
    <source>
        <strain evidence="5 6">Y-16303</strain>
    </source>
</reference>
<evidence type="ECO:0000256" key="1">
    <source>
        <dbReference type="ARBA" id="ARBA00023015"/>
    </source>
</evidence>
<dbReference type="PANTHER" id="PTHR43130">
    <property type="entry name" value="ARAC-FAMILY TRANSCRIPTIONAL REGULATOR"/>
    <property type="match status" value="1"/>
</dbReference>
<dbReference type="Pfam" id="PF01965">
    <property type="entry name" value="DJ-1_PfpI"/>
    <property type="match status" value="1"/>
</dbReference>
<feature type="domain" description="HTH araC/xylS-type" evidence="4">
    <location>
        <begin position="230"/>
        <end position="328"/>
    </location>
</feature>
<organism evidence="5 6">
    <name type="scientific">Pseudonocardia alaniniphila</name>
    <dbReference type="NCBI Taxonomy" id="75291"/>
    <lineage>
        <taxon>Bacteria</taxon>
        <taxon>Bacillati</taxon>
        <taxon>Actinomycetota</taxon>
        <taxon>Actinomycetes</taxon>
        <taxon>Pseudonocardiales</taxon>
        <taxon>Pseudonocardiaceae</taxon>
        <taxon>Pseudonocardia</taxon>
    </lineage>
</organism>
<dbReference type="Proteomes" id="UP001299970">
    <property type="component" value="Unassembled WGS sequence"/>
</dbReference>
<dbReference type="Gene3D" id="3.40.50.880">
    <property type="match status" value="1"/>
</dbReference>
<feature type="compositionally biased region" description="Basic and acidic residues" evidence="3">
    <location>
        <begin position="338"/>
        <end position="358"/>
    </location>
</feature>
<dbReference type="RefSeq" id="WP_241038501.1">
    <property type="nucleotide sequence ID" value="NZ_BAAAJF010000012.1"/>
</dbReference>
<dbReference type="CDD" id="cd03137">
    <property type="entry name" value="GATase1_AraC_1"/>
    <property type="match status" value="1"/>
</dbReference>
<dbReference type="InterPro" id="IPR009057">
    <property type="entry name" value="Homeodomain-like_sf"/>
</dbReference>
<proteinExistence type="predicted"/>
<feature type="region of interest" description="Disordered" evidence="3">
    <location>
        <begin position="334"/>
        <end position="368"/>
    </location>
</feature>
<protein>
    <submittedName>
        <fullName evidence="5">Helix-turn-helix domain-containing protein</fullName>
    </submittedName>
</protein>
<gene>
    <name evidence="5" type="ORF">MMF94_19685</name>
</gene>
<dbReference type="PANTHER" id="PTHR43130:SF3">
    <property type="entry name" value="HTH-TYPE TRANSCRIPTIONAL REGULATOR RV1931C"/>
    <property type="match status" value="1"/>
</dbReference>
<dbReference type="EMBL" id="JAKXMK010000016">
    <property type="protein sequence ID" value="MCH6167914.1"/>
    <property type="molecule type" value="Genomic_DNA"/>
</dbReference>
<evidence type="ECO:0000259" key="4">
    <source>
        <dbReference type="PROSITE" id="PS01124"/>
    </source>
</evidence>
<evidence type="ECO:0000256" key="3">
    <source>
        <dbReference type="SAM" id="MobiDB-lite"/>
    </source>
</evidence>
<dbReference type="InterPro" id="IPR002818">
    <property type="entry name" value="DJ-1/PfpI"/>
</dbReference>
<dbReference type="PROSITE" id="PS01124">
    <property type="entry name" value="HTH_ARAC_FAMILY_2"/>
    <property type="match status" value="1"/>
</dbReference>
<sequence>MALPNGQARTPGDDLRRVHEVAVLALPTVVAFELGLPHRLLGGAVDDDERPLYNVRVATLDGGPVRTSAGYQVLPEHDASILRTADTVVVPGIYSGTAREHGELEPELAAALHGLDARMVSICTGAFVLAAAGLLDDRPATTHWMHAAAFRAMFPAVLLDPDVLYVDDGDVLTSAGNAAGIDLCLHIVRRDHGASVANRVARRSVVAPWRDGGQSQFMEPLPDPGGPGTAPTRAWALEQLGTPLALADMAAHAAMSVRTFTRRFRDETGLSPARWLAMQRVALARRLLETTDLPVERVAADAGFGTATSMRLHLHAAIGVSPLVYRRTYRGDGAAAQDDQHRSGRVSRHDSVSTHTRLDTPTAATLER</sequence>
<accession>A0ABS9THA5</accession>
<evidence type="ECO:0000313" key="5">
    <source>
        <dbReference type="EMBL" id="MCH6167914.1"/>
    </source>
</evidence>
<keyword evidence="6" id="KW-1185">Reference proteome</keyword>
<comment type="caution">
    <text evidence="5">The sequence shown here is derived from an EMBL/GenBank/DDBJ whole genome shotgun (WGS) entry which is preliminary data.</text>
</comment>
<dbReference type="InterPro" id="IPR018060">
    <property type="entry name" value="HTH_AraC"/>
</dbReference>
<name>A0ABS9THA5_9PSEU</name>
<dbReference type="SUPFAM" id="SSF52317">
    <property type="entry name" value="Class I glutamine amidotransferase-like"/>
    <property type="match status" value="1"/>
</dbReference>
<dbReference type="SUPFAM" id="SSF46689">
    <property type="entry name" value="Homeodomain-like"/>
    <property type="match status" value="2"/>
</dbReference>
<evidence type="ECO:0000313" key="6">
    <source>
        <dbReference type="Proteomes" id="UP001299970"/>
    </source>
</evidence>
<dbReference type="InterPro" id="IPR052158">
    <property type="entry name" value="INH-QAR"/>
</dbReference>
<keyword evidence="2" id="KW-0804">Transcription</keyword>